<keyword evidence="3" id="KW-0547">Nucleotide-binding</keyword>
<keyword evidence="11" id="KW-1185">Reference proteome</keyword>
<dbReference type="InterPro" id="IPR003593">
    <property type="entry name" value="AAA+_ATPase"/>
</dbReference>
<dbReference type="InterPro" id="IPR051921">
    <property type="entry name" value="ABC_osmolyte_uptake_ATP-bind"/>
</dbReference>
<dbReference type="Pfam" id="PF00571">
    <property type="entry name" value="CBS"/>
    <property type="match status" value="2"/>
</dbReference>
<comment type="similarity">
    <text evidence="1">Belongs to the ABC transporter superfamily.</text>
</comment>
<evidence type="ECO:0000256" key="2">
    <source>
        <dbReference type="ARBA" id="ARBA00022448"/>
    </source>
</evidence>
<proteinExistence type="inferred from homology"/>
<keyword evidence="2" id="KW-0813">Transport</keyword>
<dbReference type="InterPro" id="IPR000644">
    <property type="entry name" value="CBS_dom"/>
</dbReference>
<dbReference type="CDD" id="cd03294">
    <property type="entry name" value="ABC_Pro_Gly_Betaine"/>
    <property type="match status" value="1"/>
</dbReference>
<feature type="compositionally biased region" description="Basic and acidic residues" evidence="7">
    <location>
        <begin position="331"/>
        <end position="343"/>
    </location>
</feature>
<dbReference type="STRING" id="1121391.SAMN02745206_02734"/>
<dbReference type="InterPro" id="IPR027417">
    <property type="entry name" value="P-loop_NTPase"/>
</dbReference>
<accession>A0A1M5ETA6</accession>
<evidence type="ECO:0000256" key="3">
    <source>
        <dbReference type="ARBA" id="ARBA00022741"/>
    </source>
</evidence>
<dbReference type="InterPro" id="IPR017871">
    <property type="entry name" value="ABC_transporter-like_CS"/>
</dbReference>
<dbReference type="SUPFAM" id="SSF54631">
    <property type="entry name" value="CBS-domain pair"/>
    <property type="match status" value="1"/>
</dbReference>
<evidence type="ECO:0000256" key="7">
    <source>
        <dbReference type="SAM" id="MobiDB-lite"/>
    </source>
</evidence>
<keyword evidence="4 10" id="KW-0067">ATP-binding</keyword>
<dbReference type="InterPro" id="IPR003439">
    <property type="entry name" value="ABC_transporter-like_ATP-bd"/>
</dbReference>
<evidence type="ECO:0000256" key="4">
    <source>
        <dbReference type="ARBA" id="ARBA00022840"/>
    </source>
</evidence>
<evidence type="ECO:0000313" key="10">
    <source>
        <dbReference type="EMBL" id="SHF82485.1"/>
    </source>
</evidence>
<dbReference type="GO" id="GO:0006865">
    <property type="term" value="P:amino acid transport"/>
    <property type="evidence" value="ECO:0007669"/>
    <property type="project" value="UniProtKB-KW"/>
</dbReference>
<dbReference type="PROSITE" id="PS50893">
    <property type="entry name" value="ABC_TRANSPORTER_2"/>
    <property type="match status" value="1"/>
</dbReference>
<dbReference type="PROSITE" id="PS00211">
    <property type="entry name" value="ABC_TRANSPORTER_1"/>
    <property type="match status" value="1"/>
</dbReference>
<dbReference type="GO" id="GO:0006970">
    <property type="term" value="P:response to osmotic stress"/>
    <property type="evidence" value="ECO:0007669"/>
    <property type="project" value="UniProtKB-ARBA"/>
</dbReference>
<evidence type="ECO:0000259" key="9">
    <source>
        <dbReference type="PROSITE" id="PS51371"/>
    </source>
</evidence>
<protein>
    <submittedName>
        <fullName evidence="10">Glycine betaine/proline transport system ATP-binding protein</fullName>
    </submittedName>
</protein>
<dbReference type="PROSITE" id="PS51371">
    <property type="entry name" value="CBS"/>
    <property type="match status" value="2"/>
</dbReference>
<dbReference type="NCBIfam" id="TIGR01186">
    <property type="entry name" value="proV"/>
    <property type="match status" value="1"/>
</dbReference>
<dbReference type="Gene3D" id="3.10.580.10">
    <property type="entry name" value="CBS-domain"/>
    <property type="match status" value="1"/>
</dbReference>
<dbReference type="SUPFAM" id="SSF52540">
    <property type="entry name" value="P-loop containing nucleoside triphosphate hydrolases"/>
    <property type="match status" value="1"/>
</dbReference>
<gene>
    <name evidence="10" type="ORF">SAMN02745206_02734</name>
</gene>
<dbReference type="InterPro" id="IPR005892">
    <property type="entry name" value="Gly-betaine_transp_ATP-bd"/>
</dbReference>
<feature type="domain" description="ABC transporter" evidence="8">
    <location>
        <begin position="8"/>
        <end position="269"/>
    </location>
</feature>
<dbReference type="OrthoDB" id="9809450at2"/>
<dbReference type="GO" id="GO:0005524">
    <property type="term" value="F:ATP binding"/>
    <property type="evidence" value="ECO:0007669"/>
    <property type="project" value="UniProtKB-KW"/>
</dbReference>
<feature type="domain" description="CBS" evidence="9">
    <location>
        <begin position="284"/>
        <end position="341"/>
    </location>
</feature>
<dbReference type="FunFam" id="3.40.50.300:FF:000201">
    <property type="entry name" value="Glycine betaine/L-proline ABC transporter ATP-binding protein"/>
    <property type="match status" value="1"/>
</dbReference>
<name>A0A1M5ETA6_9BACT</name>
<dbReference type="Pfam" id="PF00005">
    <property type="entry name" value="ABC_tran"/>
    <property type="match status" value="1"/>
</dbReference>
<evidence type="ECO:0000256" key="6">
    <source>
        <dbReference type="PROSITE-ProRule" id="PRU00703"/>
    </source>
</evidence>
<evidence type="ECO:0000313" key="11">
    <source>
        <dbReference type="Proteomes" id="UP000184076"/>
    </source>
</evidence>
<dbReference type="SMART" id="SM00382">
    <property type="entry name" value="AAA"/>
    <property type="match status" value="1"/>
</dbReference>
<dbReference type="InterPro" id="IPR046342">
    <property type="entry name" value="CBS_dom_sf"/>
</dbReference>
<dbReference type="Gene3D" id="3.40.50.300">
    <property type="entry name" value="P-loop containing nucleotide triphosphate hydrolases"/>
    <property type="match status" value="1"/>
</dbReference>
<dbReference type="GO" id="GO:0016020">
    <property type="term" value="C:membrane"/>
    <property type="evidence" value="ECO:0007669"/>
    <property type="project" value="InterPro"/>
</dbReference>
<dbReference type="RefSeq" id="WP_073040418.1">
    <property type="nucleotide sequence ID" value="NZ_FQVB01000028.1"/>
</dbReference>
<dbReference type="GO" id="GO:0031460">
    <property type="term" value="P:glycine betaine transport"/>
    <property type="evidence" value="ECO:0007669"/>
    <property type="project" value="InterPro"/>
</dbReference>
<feature type="domain" description="CBS" evidence="9">
    <location>
        <begin position="345"/>
        <end position="401"/>
    </location>
</feature>
<dbReference type="SMART" id="SM00116">
    <property type="entry name" value="CBS"/>
    <property type="match status" value="2"/>
</dbReference>
<sequence length="401" mass="44266">MAGGGVKIQVRNLWKIFGNLSGEAAERLASDPEAALEDLSLNGCTVAVRAVDFHVNEGEIFVIMGLSGSGKSTLLRCLNGIIEPTCGEVLIDGEGVGAMTPKRLRALRQQKMAMVFQHFALLPYRSVLDNVAFGLELQGVGKKERRRRAREVLDLVGLADWERYLPAELSGGMQQRVGLARALAVDPEILLMDEAFSALDPLIRRQMQDEFLKLVEIVKKTIVFITHDLDEALRLADRIAVMKEGRIVQIGTPEQIVMDPADDYVEEFVGAVSRTRVIAARNIMAEPRPWISPQDRDPRELLRHMDRHNLECVFVTDAARRLVGVLTREELAGQGRPPRDAEPPARSVRVPAVPPDAPLSEVVERAAATSKPIPVLDESGRILGVISRSRLLRELSHGLKA</sequence>
<feature type="region of interest" description="Disordered" evidence="7">
    <location>
        <begin position="331"/>
        <end position="354"/>
    </location>
</feature>
<dbReference type="EMBL" id="FQVB01000028">
    <property type="protein sequence ID" value="SHF82485.1"/>
    <property type="molecule type" value="Genomic_DNA"/>
</dbReference>
<dbReference type="PANTHER" id="PTHR43869">
    <property type="entry name" value="GLYCINE BETAINE/PROLINE BETAINE TRANSPORT SYSTEM ATP-BINDING PROTEIN PROV"/>
    <property type="match status" value="1"/>
</dbReference>
<organism evidence="10 11">
    <name type="scientific">Desulfacinum infernum DSM 9756</name>
    <dbReference type="NCBI Taxonomy" id="1121391"/>
    <lineage>
        <taxon>Bacteria</taxon>
        <taxon>Pseudomonadati</taxon>
        <taxon>Thermodesulfobacteriota</taxon>
        <taxon>Syntrophobacteria</taxon>
        <taxon>Syntrophobacterales</taxon>
        <taxon>Syntrophobacteraceae</taxon>
        <taxon>Desulfacinum</taxon>
    </lineage>
</organism>
<evidence type="ECO:0000259" key="8">
    <source>
        <dbReference type="PROSITE" id="PS50893"/>
    </source>
</evidence>
<evidence type="ECO:0000256" key="5">
    <source>
        <dbReference type="ARBA" id="ARBA00022970"/>
    </source>
</evidence>
<dbReference type="AlphaFoldDB" id="A0A1M5ETA6"/>
<keyword evidence="5" id="KW-0029">Amino-acid transport</keyword>
<dbReference type="PANTHER" id="PTHR43869:SF1">
    <property type="entry name" value="GLYCINE BETAINE_PROLINE BETAINE TRANSPORT SYSTEM ATP-BINDING PROTEIN PROV"/>
    <property type="match status" value="1"/>
</dbReference>
<dbReference type="Proteomes" id="UP000184076">
    <property type="component" value="Unassembled WGS sequence"/>
</dbReference>
<evidence type="ECO:0000256" key="1">
    <source>
        <dbReference type="ARBA" id="ARBA00005417"/>
    </source>
</evidence>
<reference evidence="11" key="1">
    <citation type="submission" date="2016-11" db="EMBL/GenBank/DDBJ databases">
        <authorList>
            <person name="Varghese N."/>
            <person name="Submissions S."/>
        </authorList>
    </citation>
    <scope>NUCLEOTIDE SEQUENCE [LARGE SCALE GENOMIC DNA]</scope>
    <source>
        <strain evidence="11">DSM 9756</strain>
    </source>
</reference>
<dbReference type="GO" id="GO:0016887">
    <property type="term" value="F:ATP hydrolysis activity"/>
    <property type="evidence" value="ECO:0007669"/>
    <property type="project" value="InterPro"/>
</dbReference>
<keyword evidence="6" id="KW-0129">CBS domain</keyword>